<dbReference type="AlphaFoldDB" id="A0AAV4QYU3"/>
<dbReference type="SUPFAM" id="SSF53822">
    <property type="entry name" value="Periplasmic binding protein-like I"/>
    <property type="match status" value="2"/>
</dbReference>
<evidence type="ECO:0000313" key="9">
    <source>
        <dbReference type="Proteomes" id="UP001054945"/>
    </source>
</evidence>
<dbReference type="InterPro" id="IPR028082">
    <property type="entry name" value="Peripla_BP_I"/>
</dbReference>
<evidence type="ECO:0000256" key="1">
    <source>
        <dbReference type="ARBA" id="ARBA00004141"/>
    </source>
</evidence>
<sequence length="817" mass="90197">VMAEFPEVSSKIQWLFSWIPPPTPLSAMAGHLLQETRLYSIAPYPDRVLQFEEYWADLLNKATFSKLEDRWFLEYFMAEKGCKVPGVEDVRFNKLPLCNDKDLHESPMDTLFRTSRAVPALTSIFTPGDRLPQGFLEPVEFLVGRSNDEVVSAERRNPRHAEGRKLEGSKLSLTHYLFEENRGVYFKQVIVYESLGSRLIDDEFVTIPSPCSSIGCRGCAKAISVGRQTSRLDSSESLALDTRQADIVIPLLVPIHEAGLSPLECGSVINPEAVQSLEAALWTVDKINEDRTSLGGATLGLVAIDTCSSSLLATQKLATYVTDSHLDLASGLAIVSAASAEETLAASTVLRSINISVVSSLDLTPYLGSDTKLGLEHHLFQVAAPIESRILAAMDVFDSIGWRFVTVIHEDTPSSTLGLQAFLSAAKQRGVCVGHQFELQNQDIGTSQVDRVMQRVLEARSQGSSVVVLLTSEESTKRVLTSLGKFLEAHALERGDLVLVGLGEWGEKLDIFRGLEKEALGSIVFKQETGEVSEFSAHFQRLFPGSNPRNPWFDELWHQSEMDAHMDNKNRTSNDPLVTYKSLQSTTNTIQAIVAVAAGIASLRNELCPFDSGLCPAMAQHQQLQHFVGKHISTGLSPRLDHPGQTFQFKENGVGDTTIEVYNYRKVNGKNVNYLKVGSYSGQYNKLADMVIYTPAGEVQMESVSSICVQDCYKCQYTSTNHFTIPSSQGLYIAVALGVHEPTSNPLTCGPLKPDWGFQNFESLLWAVDTINSDPNILQGIDLGLIVFDTCDSKESSHGCLKFPHWHIQRQRQSTIS</sequence>
<dbReference type="Gene3D" id="3.40.50.2300">
    <property type="match status" value="3"/>
</dbReference>
<gene>
    <name evidence="8" type="primary">Grm7_0</name>
    <name evidence="8" type="ORF">CEXT_203211</name>
</gene>
<dbReference type="Proteomes" id="UP001054945">
    <property type="component" value="Unassembled WGS sequence"/>
</dbReference>
<keyword evidence="3" id="KW-1133">Transmembrane helix</keyword>
<evidence type="ECO:0000259" key="7">
    <source>
        <dbReference type="Pfam" id="PF01094"/>
    </source>
</evidence>
<dbReference type="GO" id="GO:0004930">
    <property type="term" value="F:G protein-coupled receptor activity"/>
    <property type="evidence" value="ECO:0007669"/>
    <property type="project" value="InterPro"/>
</dbReference>
<keyword evidence="5 8" id="KW-0675">Receptor</keyword>
<keyword evidence="9" id="KW-1185">Reference proteome</keyword>
<evidence type="ECO:0000256" key="5">
    <source>
        <dbReference type="ARBA" id="ARBA00023170"/>
    </source>
</evidence>
<accession>A0AAV4QYU3</accession>
<dbReference type="GO" id="GO:0016020">
    <property type="term" value="C:membrane"/>
    <property type="evidence" value="ECO:0007669"/>
    <property type="project" value="UniProtKB-SubCell"/>
</dbReference>
<dbReference type="InterPro" id="IPR000337">
    <property type="entry name" value="GPCR_3"/>
</dbReference>
<keyword evidence="6" id="KW-0325">Glycoprotein</keyword>
<keyword evidence="4" id="KW-0472">Membrane</keyword>
<comment type="subcellular location">
    <subcellularLocation>
        <location evidence="1">Membrane</location>
        <topology evidence="1">Multi-pass membrane protein</topology>
    </subcellularLocation>
</comment>
<dbReference type="Pfam" id="PF01094">
    <property type="entry name" value="ANF_receptor"/>
    <property type="match status" value="1"/>
</dbReference>
<dbReference type="PRINTS" id="PR00248">
    <property type="entry name" value="GPCRMGR"/>
</dbReference>
<reference evidence="8 9" key="1">
    <citation type="submission" date="2021-06" db="EMBL/GenBank/DDBJ databases">
        <title>Caerostris extrusa draft genome.</title>
        <authorList>
            <person name="Kono N."/>
            <person name="Arakawa K."/>
        </authorList>
    </citation>
    <scope>NUCLEOTIDE SEQUENCE [LARGE SCALE GENOMIC DNA]</scope>
</reference>
<proteinExistence type="predicted"/>
<evidence type="ECO:0000313" key="8">
    <source>
        <dbReference type="EMBL" id="GIY12888.1"/>
    </source>
</evidence>
<name>A0AAV4QYU3_CAEEX</name>
<dbReference type="PANTHER" id="PTHR24060">
    <property type="entry name" value="METABOTROPIC GLUTAMATE RECEPTOR"/>
    <property type="match status" value="1"/>
</dbReference>
<evidence type="ECO:0000256" key="2">
    <source>
        <dbReference type="ARBA" id="ARBA00022692"/>
    </source>
</evidence>
<protein>
    <submittedName>
        <fullName evidence="8">Metabotropic glutamate receptor 7</fullName>
    </submittedName>
</protein>
<comment type="caution">
    <text evidence="8">The sequence shown here is derived from an EMBL/GenBank/DDBJ whole genome shotgun (WGS) entry which is preliminary data.</text>
</comment>
<organism evidence="8 9">
    <name type="scientific">Caerostris extrusa</name>
    <name type="common">Bark spider</name>
    <name type="synonym">Caerostris bankana</name>
    <dbReference type="NCBI Taxonomy" id="172846"/>
    <lineage>
        <taxon>Eukaryota</taxon>
        <taxon>Metazoa</taxon>
        <taxon>Ecdysozoa</taxon>
        <taxon>Arthropoda</taxon>
        <taxon>Chelicerata</taxon>
        <taxon>Arachnida</taxon>
        <taxon>Araneae</taxon>
        <taxon>Araneomorphae</taxon>
        <taxon>Entelegynae</taxon>
        <taxon>Araneoidea</taxon>
        <taxon>Araneidae</taxon>
        <taxon>Caerostris</taxon>
    </lineage>
</organism>
<dbReference type="EMBL" id="BPLR01006864">
    <property type="protein sequence ID" value="GIY12888.1"/>
    <property type="molecule type" value="Genomic_DNA"/>
</dbReference>
<dbReference type="InterPro" id="IPR001828">
    <property type="entry name" value="ANF_lig-bd_rcpt"/>
</dbReference>
<evidence type="ECO:0000256" key="6">
    <source>
        <dbReference type="ARBA" id="ARBA00023180"/>
    </source>
</evidence>
<keyword evidence="2" id="KW-0812">Transmembrane</keyword>
<feature type="non-terminal residue" evidence="8">
    <location>
        <position position="1"/>
    </location>
</feature>
<evidence type="ECO:0000256" key="3">
    <source>
        <dbReference type="ARBA" id="ARBA00022989"/>
    </source>
</evidence>
<feature type="domain" description="Receptor ligand binding region" evidence="7">
    <location>
        <begin position="277"/>
        <end position="664"/>
    </location>
</feature>
<dbReference type="InterPro" id="IPR050726">
    <property type="entry name" value="mGluR"/>
</dbReference>
<evidence type="ECO:0000256" key="4">
    <source>
        <dbReference type="ARBA" id="ARBA00023136"/>
    </source>
</evidence>